<evidence type="ECO:0000313" key="1">
    <source>
        <dbReference type="EMBL" id="CDW20595.1"/>
    </source>
</evidence>
<sequence>MLQSFNLLHKEGVKSGLLRWMLKLKVSSFDLLYLALVLSLGEHI</sequence>
<dbReference type="EMBL" id="HACA01003234">
    <property type="protein sequence ID" value="CDW20595.1"/>
    <property type="molecule type" value="Transcribed_RNA"/>
</dbReference>
<protein>
    <submittedName>
        <fullName evidence="1">Uncharacterized protein</fullName>
    </submittedName>
</protein>
<reference evidence="1" key="1">
    <citation type="submission" date="2014-05" db="EMBL/GenBank/DDBJ databases">
        <authorList>
            <person name="Chronopoulou M."/>
        </authorList>
    </citation>
    <scope>NUCLEOTIDE SEQUENCE</scope>
    <source>
        <tissue evidence="1">Whole organism</tissue>
    </source>
</reference>
<dbReference type="AlphaFoldDB" id="A0A0K2T468"/>
<name>A0A0K2T468_LEPSM</name>
<organism evidence="1">
    <name type="scientific">Lepeophtheirus salmonis</name>
    <name type="common">Salmon louse</name>
    <name type="synonym">Caligus salmonis</name>
    <dbReference type="NCBI Taxonomy" id="72036"/>
    <lineage>
        <taxon>Eukaryota</taxon>
        <taxon>Metazoa</taxon>
        <taxon>Ecdysozoa</taxon>
        <taxon>Arthropoda</taxon>
        <taxon>Crustacea</taxon>
        <taxon>Multicrustacea</taxon>
        <taxon>Hexanauplia</taxon>
        <taxon>Copepoda</taxon>
        <taxon>Siphonostomatoida</taxon>
        <taxon>Caligidae</taxon>
        <taxon>Lepeophtheirus</taxon>
    </lineage>
</organism>
<accession>A0A0K2T468</accession>
<proteinExistence type="predicted"/>